<sequence>MTSAAMRKSKCKFTDELKKNPCFRLSRYALEDECMIYNAGTYVLVANKGGSDLEARMHSAKHKTAARGESSSSKVRNFFVIKADTFVTAAEGTSVFHIVKHHNSYISMDCTSGLLRKILPDSVTAHKISSARIETEVIVNAVIALHSVAVGLEALEQIPYCGVSWS</sequence>
<accession>A0A7R8H9A1</accession>
<name>A0A7R8H9A1_LEPSM</name>
<reference evidence="1" key="1">
    <citation type="submission" date="2021-02" db="EMBL/GenBank/DDBJ databases">
        <authorList>
            <person name="Bekaert M."/>
        </authorList>
    </citation>
    <scope>NUCLEOTIDE SEQUENCE</scope>
    <source>
        <strain evidence="1">IoA-00</strain>
    </source>
</reference>
<gene>
    <name evidence="1" type="ORF">LSAA_10659</name>
</gene>
<dbReference type="AlphaFoldDB" id="A0A7R8H9A1"/>
<proteinExistence type="predicted"/>
<protein>
    <submittedName>
        <fullName evidence="1">(salmon louse) hypothetical protein</fullName>
    </submittedName>
</protein>
<evidence type="ECO:0000313" key="2">
    <source>
        <dbReference type="Proteomes" id="UP000675881"/>
    </source>
</evidence>
<organism evidence="1 2">
    <name type="scientific">Lepeophtheirus salmonis</name>
    <name type="common">Salmon louse</name>
    <name type="synonym">Caligus salmonis</name>
    <dbReference type="NCBI Taxonomy" id="72036"/>
    <lineage>
        <taxon>Eukaryota</taxon>
        <taxon>Metazoa</taxon>
        <taxon>Ecdysozoa</taxon>
        <taxon>Arthropoda</taxon>
        <taxon>Crustacea</taxon>
        <taxon>Multicrustacea</taxon>
        <taxon>Hexanauplia</taxon>
        <taxon>Copepoda</taxon>
        <taxon>Siphonostomatoida</taxon>
        <taxon>Caligidae</taxon>
        <taxon>Lepeophtheirus</taxon>
    </lineage>
</organism>
<dbReference type="Proteomes" id="UP000675881">
    <property type="component" value="Chromosome 5"/>
</dbReference>
<dbReference type="EMBL" id="HG994584">
    <property type="protein sequence ID" value="CAF2955430.1"/>
    <property type="molecule type" value="Genomic_DNA"/>
</dbReference>
<keyword evidence="2" id="KW-1185">Reference proteome</keyword>
<evidence type="ECO:0000313" key="1">
    <source>
        <dbReference type="EMBL" id="CAF2955430.1"/>
    </source>
</evidence>